<evidence type="ECO:0000313" key="2">
    <source>
        <dbReference type="Proteomes" id="UP001183629"/>
    </source>
</evidence>
<dbReference type="EMBL" id="JAVDYC010000001">
    <property type="protein sequence ID" value="MDR7325404.1"/>
    <property type="molecule type" value="Genomic_DNA"/>
</dbReference>
<protein>
    <submittedName>
        <fullName evidence="1">Uncharacterized protein</fullName>
    </submittedName>
</protein>
<keyword evidence="2" id="KW-1185">Reference proteome</keyword>
<dbReference type="RefSeq" id="WP_310420102.1">
    <property type="nucleotide sequence ID" value="NZ_JAVDYC010000001.1"/>
</dbReference>
<proteinExistence type="predicted"/>
<evidence type="ECO:0000313" key="1">
    <source>
        <dbReference type="EMBL" id="MDR7325404.1"/>
    </source>
</evidence>
<organism evidence="1 2">
    <name type="scientific">Catenuloplanes niger</name>
    <dbReference type="NCBI Taxonomy" id="587534"/>
    <lineage>
        <taxon>Bacteria</taxon>
        <taxon>Bacillati</taxon>
        <taxon>Actinomycetota</taxon>
        <taxon>Actinomycetes</taxon>
        <taxon>Micromonosporales</taxon>
        <taxon>Micromonosporaceae</taxon>
        <taxon>Catenuloplanes</taxon>
    </lineage>
</organism>
<name>A0AAE3ZUL7_9ACTN</name>
<reference evidence="1 2" key="1">
    <citation type="submission" date="2023-07" db="EMBL/GenBank/DDBJ databases">
        <title>Sequencing the genomes of 1000 actinobacteria strains.</title>
        <authorList>
            <person name="Klenk H.-P."/>
        </authorList>
    </citation>
    <scope>NUCLEOTIDE SEQUENCE [LARGE SCALE GENOMIC DNA]</scope>
    <source>
        <strain evidence="1 2">DSM 44711</strain>
    </source>
</reference>
<gene>
    <name evidence="1" type="ORF">J2S44_005654</name>
</gene>
<dbReference type="Proteomes" id="UP001183629">
    <property type="component" value="Unassembled WGS sequence"/>
</dbReference>
<dbReference type="AlphaFoldDB" id="A0AAE3ZUL7"/>
<accession>A0AAE3ZUL7</accession>
<comment type="caution">
    <text evidence="1">The sequence shown here is derived from an EMBL/GenBank/DDBJ whole genome shotgun (WGS) entry which is preliminary data.</text>
</comment>
<sequence>MLMRFVRVESGQGAWSATALDPGPYLEVLDDLLPQLPDGARAFASDADHYDFTASRCVKDLTVKAISLREAGQARVGAVIEFEPNRFKHDGPLTIVYDGVQNFTMEVDEMNSTTRIWPESRRLGSVQLDEIVPSAVGCRHEIRMTGGVVIIDCADLRASWAESSIDVTDYDQDHAQ</sequence>